<evidence type="ECO:0000256" key="3">
    <source>
        <dbReference type="ARBA" id="ARBA00022737"/>
    </source>
</evidence>
<gene>
    <name evidence="4" type="ORF">FHG64_00500</name>
</gene>
<organism evidence="4 5">
    <name type="scientific">Antarcticibacterium flavum</name>
    <dbReference type="NCBI Taxonomy" id="2058175"/>
    <lineage>
        <taxon>Bacteria</taxon>
        <taxon>Pseudomonadati</taxon>
        <taxon>Bacteroidota</taxon>
        <taxon>Flavobacteriia</taxon>
        <taxon>Flavobacteriales</taxon>
        <taxon>Flavobacteriaceae</taxon>
        <taxon>Antarcticibacterium</taxon>
    </lineage>
</organism>
<dbReference type="GO" id="GO:0008374">
    <property type="term" value="F:O-acyltransferase activity"/>
    <property type="evidence" value="ECO:0007669"/>
    <property type="project" value="TreeGrafter"/>
</dbReference>
<dbReference type="KEGG" id="afla:FHG64_00500"/>
<evidence type="ECO:0000256" key="1">
    <source>
        <dbReference type="ARBA" id="ARBA00007274"/>
    </source>
</evidence>
<sequence length="191" mass="21205">MLVAKNSKKGKVDLSTYNSDFGTVNKILRIVWNICYWILFRPFNLNFFRGYRAFILKMFGAKVGYKANIYASVKIWAPWNLSIGDYSSMGPGVDCYNQGKISIGNNTVISQKTYLCASSHDFTKSNFPLIRKYVNIGSQVWVAADSFIAPGVSIGEGSVVGARSAVFKNVGIWEVVGGNPASFIKERQITE</sequence>
<keyword evidence="2 4" id="KW-0808">Transferase</keyword>
<dbReference type="EMBL" id="CP040812">
    <property type="protein sequence ID" value="QCY67995.1"/>
    <property type="molecule type" value="Genomic_DNA"/>
</dbReference>
<dbReference type="InterPro" id="IPR011004">
    <property type="entry name" value="Trimer_LpxA-like_sf"/>
</dbReference>
<dbReference type="RefSeq" id="WP_139064612.1">
    <property type="nucleotide sequence ID" value="NZ_CP040812.1"/>
</dbReference>
<dbReference type="GO" id="GO:0005829">
    <property type="term" value="C:cytosol"/>
    <property type="evidence" value="ECO:0007669"/>
    <property type="project" value="TreeGrafter"/>
</dbReference>
<proteinExistence type="inferred from homology"/>
<dbReference type="CDD" id="cd05825">
    <property type="entry name" value="LbH_wcaF_like"/>
    <property type="match status" value="1"/>
</dbReference>
<protein>
    <submittedName>
        <fullName evidence="4">Putative colanic acid biosynthesis acetyltransferase</fullName>
    </submittedName>
</protein>
<name>A0A5B7WYA4_9FLAO</name>
<dbReference type="InterPro" id="IPR018357">
    <property type="entry name" value="Hexapep_transf_CS"/>
</dbReference>
<dbReference type="PANTHER" id="PTHR23416">
    <property type="entry name" value="SIALIC ACID SYNTHASE-RELATED"/>
    <property type="match status" value="1"/>
</dbReference>
<dbReference type="Proteomes" id="UP000309016">
    <property type="component" value="Chromosome"/>
</dbReference>
<comment type="similarity">
    <text evidence="1">Belongs to the transferase hexapeptide repeat family.</text>
</comment>
<reference evidence="4 5" key="1">
    <citation type="submission" date="2019-06" db="EMBL/GenBank/DDBJ databases">
        <title>Complete genome sequence of Antarcticibacterium flavum KCTC 52984T from an Antarctic marine sediment.</title>
        <authorList>
            <person name="Lee Y.M."/>
            <person name="Shin S.C."/>
        </authorList>
    </citation>
    <scope>NUCLEOTIDE SEQUENCE [LARGE SCALE GENOMIC DNA]</scope>
    <source>
        <strain evidence="4 5">KCTC 52984</strain>
    </source>
</reference>
<dbReference type="PANTHER" id="PTHR23416:SF23">
    <property type="entry name" value="ACETYLTRANSFERASE C18B11.09C-RELATED"/>
    <property type="match status" value="1"/>
</dbReference>
<evidence type="ECO:0000256" key="2">
    <source>
        <dbReference type="ARBA" id="ARBA00022679"/>
    </source>
</evidence>
<dbReference type="InterPro" id="IPR051159">
    <property type="entry name" value="Hexapeptide_acetyltransf"/>
</dbReference>
<accession>A0A5B7WYA4</accession>
<keyword evidence="5" id="KW-1185">Reference proteome</keyword>
<dbReference type="Gene3D" id="2.160.10.10">
    <property type="entry name" value="Hexapeptide repeat proteins"/>
    <property type="match status" value="1"/>
</dbReference>
<dbReference type="AlphaFoldDB" id="A0A5B7WYA4"/>
<dbReference type="OrthoDB" id="9814490at2"/>
<evidence type="ECO:0000313" key="5">
    <source>
        <dbReference type="Proteomes" id="UP000309016"/>
    </source>
</evidence>
<evidence type="ECO:0000313" key="4">
    <source>
        <dbReference type="EMBL" id="QCY67995.1"/>
    </source>
</evidence>
<keyword evidence="3" id="KW-0677">Repeat</keyword>
<dbReference type="PROSITE" id="PS00101">
    <property type="entry name" value="HEXAPEP_TRANSFERASES"/>
    <property type="match status" value="1"/>
</dbReference>
<dbReference type="SUPFAM" id="SSF51161">
    <property type="entry name" value="Trimeric LpxA-like enzymes"/>
    <property type="match status" value="1"/>
</dbReference>